<organism evidence="10 11">
    <name type="scientific">Pontibacillus yanchengensis</name>
    <dbReference type="NCBI Taxonomy" id="462910"/>
    <lineage>
        <taxon>Bacteria</taxon>
        <taxon>Bacillati</taxon>
        <taxon>Bacillota</taxon>
        <taxon>Bacilli</taxon>
        <taxon>Bacillales</taxon>
        <taxon>Bacillaceae</taxon>
        <taxon>Pontibacillus</taxon>
    </lineage>
</organism>
<dbReference type="PANTHER" id="PTHR47959">
    <property type="entry name" value="ATP-DEPENDENT RNA HELICASE RHLE-RELATED"/>
    <property type="match status" value="1"/>
</dbReference>
<evidence type="ECO:0000256" key="6">
    <source>
        <dbReference type="PROSITE-ProRule" id="PRU00552"/>
    </source>
</evidence>
<name>A0A6I5A4D2_9BACI</name>
<sequence length="366" mass="41383">MSDFHQFTLSKNYIETLRTNGITTPTEIQTEVIPLLTEGKDVIAQAQTGSGKTLSFLLPMLEKIDPNDHTIQALIVAPTRELALQLTSELERMSGDVNMLAVYGGKDVHQQVKRLDKHVQIVIGTPGRLLDHIRRETIDLSNVSMLVLDEADQMLQIGFLDEVEDIIKRTPSSRQTALFSATIPSDINKLAYKHMKNPQQVRIQSRGRTVEEIDQYVVETTDRRKQDALRKVIKETQPFLGIIFCRTKRRVSKLYGELKAQGYLVDELHGDLTQKKREKVMESFRDAKIQLLIATDVASRGLDVEGVTNVYNYDIPQDVESYIHRIGRTGRAGEDGVAITFIAPKDKNMLSMIEKGIGKKLKKQEV</sequence>
<gene>
    <name evidence="10" type="ORF">GLW05_16505</name>
</gene>
<evidence type="ECO:0000256" key="4">
    <source>
        <dbReference type="ARBA" id="ARBA00022840"/>
    </source>
</evidence>
<evidence type="ECO:0000256" key="2">
    <source>
        <dbReference type="ARBA" id="ARBA00022801"/>
    </source>
</evidence>
<dbReference type="Proteomes" id="UP000468638">
    <property type="component" value="Unassembled WGS sequence"/>
</dbReference>
<comment type="similarity">
    <text evidence="5">Belongs to the DEAD box helicase family.</text>
</comment>
<dbReference type="Pfam" id="PF00271">
    <property type="entry name" value="Helicase_C"/>
    <property type="match status" value="1"/>
</dbReference>
<evidence type="ECO:0000256" key="1">
    <source>
        <dbReference type="ARBA" id="ARBA00022741"/>
    </source>
</evidence>
<dbReference type="PROSITE" id="PS51194">
    <property type="entry name" value="HELICASE_CTER"/>
    <property type="match status" value="1"/>
</dbReference>
<dbReference type="InterPro" id="IPR001650">
    <property type="entry name" value="Helicase_C-like"/>
</dbReference>
<evidence type="ECO:0000256" key="5">
    <source>
        <dbReference type="ARBA" id="ARBA00038437"/>
    </source>
</evidence>
<protein>
    <submittedName>
        <fullName evidence="10">DEAD/DEAH box helicase</fullName>
    </submittedName>
</protein>
<feature type="domain" description="Helicase C-terminal" evidence="8">
    <location>
        <begin position="212"/>
        <end position="366"/>
    </location>
</feature>
<dbReference type="SUPFAM" id="SSF52540">
    <property type="entry name" value="P-loop containing nucleoside triphosphate hydrolases"/>
    <property type="match status" value="1"/>
</dbReference>
<dbReference type="SMART" id="SM00490">
    <property type="entry name" value="HELICc"/>
    <property type="match status" value="1"/>
</dbReference>
<keyword evidence="4" id="KW-0067">ATP-binding</keyword>
<keyword evidence="2" id="KW-0378">Hydrolase</keyword>
<dbReference type="PROSITE" id="PS51192">
    <property type="entry name" value="HELICASE_ATP_BIND_1"/>
    <property type="match status" value="1"/>
</dbReference>
<dbReference type="InterPro" id="IPR014014">
    <property type="entry name" value="RNA_helicase_DEAD_Q_motif"/>
</dbReference>
<keyword evidence="1" id="KW-0547">Nucleotide-binding</keyword>
<dbReference type="GO" id="GO:0005524">
    <property type="term" value="F:ATP binding"/>
    <property type="evidence" value="ECO:0007669"/>
    <property type="project" value="UniProtKB-KW"/>
</dbReference>
<dbReference type="Gene3D" id="3.40.50.300">
    <property type="entry name" value="P-loop containing nucleotide triphosphate hydrolases"/>
    <property type="match status" value="2"/>
</dbReference>
<dbReference type="InterPro" id="IPR044742">
    <property type="entry name" value="DEAD/DEAH_RhlB"/>
</dbReference>
<dbReference type="InterPro" id="IPR050079">
    <property type="entry name" value="DEAD_box_RNA_helicase"/>
</dbReference>
<accession>A0A6I5A4D2</accession>
<dbReference type="PANTHER" id="PTHR47959:SF1">
    <property type="entry name" value="ATP-DEPENDENT RNA HELICASE DBPA"/>
    <property type="match status" value="1"/>
</dbReference>
<dbReference type="CDD" id="cd00268">
    <property type="entry name" value="DEADc"/>
    <property type="match status" value="1"/>
</dbReference>
<reference evidence="10 11" key="1">
    <citation type="submission" date="2019-11" db="EMBL/GenBank/DDBJ databases">
        <title>Genome sequences of 17 halophilic strains isolated from different environments.</title>
        <authorList>
            <person name="Furrow R.E."/>
        </authorList>
    </citation>
    <scope>NUCLEOTIDE SEQUENCE [LARGE SCALE GENOMIC DNA]</scope>
    <source>
        <strain evidence="10 11">22514_16_FS</strain>
    </source>
</reference>
<evidence type="ECO:0000313" key="11">
    <source>
        <dbReference type="Proteomes" id="UP000468638"/>
    </source>
</evidence>
<feature type="domain" description="Helicase ATP-binding" evidence="7">
    <location>
        <begin position="33"/>
        <end position="201"/>
    </location>
</feature>
<evidence type="ECO:0000256" key="3">
    <source>
        <dbReference type="ARBA" id="ARBA00022806"/>
    </source>
</evidence>
<proteinExistence type="inferred from homology"/>
<dbReference type="OrthoDB" id="9805696at2"/>
<dbReference type="CDD" id="cd18787">
    <property type="entry name" value="SF2_C_DEAD"/>
    <property type="match status" value="1"/>
</dbReference>
<dbReference type="SMART" id="SM00487">
    <property type="entry name" value="DEXDc"/>
    <property type="match status" value="1"/>
</dbReference>
<evidence type="ECO:0000259" key="9">
    <source>
        <dbReference type="PROSITE" id="PS51195"/>
    </source>
</evidence>
<dbReference type="GO" id="GO:0003724">
    <property type="term" value="F:RNA helicase activity"/>
    <property type="evidence" value="ECO:0007669"/>
    <property type="project" value="InterPro"/>
</dbReference>
<dbReference type="GO" id="GO:0003676">
    <property type="term" value="F:nucleic acid binding"/>
    <property type="evidence" value="ECO:0007669"/>
    <property type="project" value="InterPro"/>
</dbReference>
<dbReference type="InterPro" id="IPR014001">
    <property type="entry name" value="Helicase_ATP-bd"/>
</dbReference>
<comment type="caution">
    <text evidence="10">The sequence shown here is derived from an EMBL/GenBank/DDBJ whole genome shotgun (WGS) entry which is preliminary data.</text>
</comment>
<feature type="short sequence motif" description="Q motif" evidence="6">
    <location>
        <begin position="2"/>
        <end position="30"/>
    </location>
</feature>
<evidence type="ECO:0000259" key="8">
    <source>
        <dbReference type="PROSITE" id="PS51194"/>
    </source>
</evidence>
<dbReference type="InterPro" id="IPR011545">
    <property type="entry name" value="DEAD/DEAH_box_helicase_dom"/>
</dbReference>
<evidence type="ECO:0000259" key="7">
    <source>
        <dbReference type="PROSITE" id="PS51192"/>
    </source>
</evidence>
<dbReference type="InterPro" id="IPR027417">
    <property type="entry name" value="P-loop_NTPase"/>
</dbReference>
<dbReference type="AlphaFoldDB" id="A0A6I5A4D2"/>
<dbReference type="Pfam" id="PF00270">
    <property type="entry name" value="DEAD"/>
    <property type="match status" value="1"/>
</dbReference>
<dbReference type="EMBL" id="WMEQ01000014">
    <property type="protein sequence ID" value="MYL35182.1"/>
    <property type="molecule type" value="Genomic_DNA"/>
</dbReference>
<feature type="domain" description="DEAD-box RNA helicase Q" evidence="9">
    <location>
        <begin position="2"/>
        <end position="30"/>
    </location>
</feature>
<dbReference type="GO" id="GO:0005829">
    <property type="term" value="C:cytosol"/>
    <property type="evidence" value="ECO:0007669"/>
    <property type="project" value="TreeGrafter"/>
</dbReference>
<dbReference type="GO" id="GO:0016787">
    <property type="term" value="F:hydrolase activity"/>
    <property type="evidence" value="ECO:0007669"/>
    <property type="project" value="UniProtKB-KW"/>
</dbReference>
<evidence type="ECO:0000313" key="10">
    <source>
        <dbReference type="EMBL" id="MYL35182.1"/>
    </source>
</evidence>
<dbReference type="PROSITE" id="PS51195">
    <property type="entry name" value="Q_MOTIF"/>
    <property type="match status" value="1"/>
</dbReference>
<keyword evidence="3 10" id="KW-0347">Helicase</keyword>